<dbReference type="Gene3D" id="3.40.50.880">
    <property type="match status" value="1"/>
</dbReference>
<name>A0A383EPV6_9ZZZZ</name>
<protein>
    <submittedName>
        <fullName evidence="1">Uncharacterized protein</fullName>
    </submittedName>
</protein>
<gene>
    <name evidence="1" type="ORF">METZ01_LOCUS511458</name>
</gene>
<dbReference type="PANTHER" id="PTHR37947">
    <property type="entry name" value="BLL2462 PROTEIN"/>
    <property type="match status" value="1"/>
</dbReference>
<feature type="non-terminal residue" evidence="1">
    <location>
        <position position="230"/>
    </location>
</feature>
<dbReference type="PANTHER" id="PTHR37947:SF1">
    <property type="entry name" value="BLL2462 PROTEIN"/>
    <property type="match status" value="1"/>
</dbReference>
<dbReference type="EMBL" id="UINC01227636">
    <property type="protein sequence ID" value="SVE58604.1"/>
    <property type="molecule type" value="Genomic_DNA"/>
</dbReference>
<evidence type="ECO:0000313" key="1">
    <source>
        <dbReference type="EMBL" id="SVE58604.1"/>
    </source>
</evidence>
<proteinExistence type="predicted"/>
<accession>A0A383EPV6</accession>
<organism evidence="1">
    <name type="scientific">marine metagenome</name>
    <dbReference type="NCBI Taxonomy" id="408172"/>
    <lineage>
        <taxon>unclassified sequences</taxon>
        <taxon>metagenomes</taxon>
        <taxon>ecological metagenomes</taxon>
    </lineage>
</organism>
<dbReference type="AlphaFoldDB" id="A0A383EPV6"/>
<sequence>AFRMTIEHQGKPVIDDIDLFTTEAGRRNIPFRFPIEAIVEEQRQLQNANLQHHNLPLAFDVRLTLVEGEVNPDNNHAQLRVNVVTQKSKMLIVDGRPRWEQRYLNTLFDRDERWTVRSVVANMSGKQGLGTRDSRLPGQFPSNRAELFEHQLIILGDVAPQMFQPMELQLLRDFVQYNGGGIIFIDGHQERLVNYTGTVLEPLFPVRWTGAADYRSLDLEYRPLSDQDAL</sequence>
<dbReference type="InterPro" id="IPR029062">
    <property type="entry name" value="Class_I_gatase-like"/>
</dbReference>
<dbReference type="SUPFAM" id="SSF52317">
    <property type="entry name" value="Class I glutamine amidotransferase-like"/>
    <property type="match status" value="1"/>
</dbReference>
<reference evidence="1" key="1">
    <citation type="submission" date="2018-05" db="EMBL/GenBank/DDBJ databases">
        <authorList>
            <person name="Lanie J.A."/>
            <person name="Ng W.-L."/>
            <person name="Kazmierczak K.M."/>
            <person name="Andrzejewski T.M."/>
            <person name="Davidsen T.M."/>
            <person name="Wayne K.J."/>
            <person name="Tettelin H."/>
            <person name="Glass J.I."/>
            <person name="Rusch D."/>
            <person name="Podicherti R."/>
            <person name="Tsui H.-C.T."/>
            <person name="Winkler M.E."/>
        </authorList>
    </citation>
    <scope>NUCLEOTIDE SEQUENCE</scope>
</reference>
<feature type="non-terminal residue" evidence="1">
    <location>
        <position position="1"/>
    </location>
</feature>